<dbReference type="OrthoDB" id="5304511at2759"/>
<proteinExistence type="predicted"/>
<evidence type="ECO:0000313" key="1">
    <source>
        <dbReference type="EMBL" id="ROV99836.1"/>
    </source>
</evidence>
<dbReference type="EMBL" id="LJZO01000010">
    <property type="protein sequence ID" value="ROV99836.1"/>
    <property type="molecule type" value="Genomic_DNA"/>
</dbReference>
<gene>
    <name evidence="1" type="ORF">VSDG_03068</name>
</gene>
<sequence length="520" mass="59773">MAKLEDLPVEVMSMVLKNLASPEDLGSTIHASPRALAALQDNRRDILTTVICNSLTPEVLKEAISILNCPIFKSDDMYHTISLRFFSTTPDHAILPLTPKRWYHKICDFETWYFSTSPADVAFPQEMPQIIAVYRMRLTVNSLIADLVAYTNAISDPEGPYPDLYAPEKTNLECLTPCELSRVQAAFLRYELLCRLTGLPYLQQFSTQGKETFWLDVELLERFPCWTIEEARQVHDFIYSKYNMAFKEIDDDITALVNDNPKRVSRDSVPARQLIGKDGPRFLQPGARRLPSSFSSKRKQYFIHVYITNLSKLGLGALQCFLKKDRIGRRRFITGSFEVLLPLERSMDHGPSIQRSFPDKKARFAHSWLSVFWQDSRIDPSREEIAGSSIGWTAMDPNARLGPHGFDRLTVDFSKLCWAFWGLERLKKLGIITKESNESSIIFSYPARTQRTYQEQRNLDPDLRVLDQEVDERVWEKEFIAQFYTTPSSSLSLEEYHLQLEPILQFATDSGIEKYSGSSQ</sequence>
<dbReference type="STRING" id="252740.A0A423W919"/>
<reference evidence="1 2" key="1">
    <citation type="submission" date="2015-09" db="EMBL/GenBank/DDBJ databases">
        <title>Host preference determinants of Valsa canker pathogens revealed by comparative genomics.</title>
        <authorList>
            <person name="Yin Z."/>
            <person name="Huang L."/>
        </authorList>
    </citation>
    <scope>NUCLEOTIDE SEQUENCE [LARGE SCALE GENOMIC DNA]</scope>
    <source>
        <strain evidence="1 2">YSFL</strain>
    </source>
</reference>
<organism evidence="1 2">
    <name type="scientific">Cytospora chrysosperma</name>
    <name type="common">Cytospora canker fungus</name>
    <name type="synonym">Sphaeria chrysosperma</name>
    <dbReference type="NCBI Taxonomy" id="252740"/>
    <lineage>
        <taxon>Eukaryota</taxon>
        <taxon>Fungi</taxon>
        <taxon>Dikarya</taxon>
        <taxon>Ascomycota</taxon>
        <taxon>Pezizomycotina</taxon>
        <taxon>Sordariomycetes</taxon>
        <taxon>Sordariomycetidae</taxon>
        <taxon>Diaporthales</taxon>
        <taxon>Cytosporaceae</taxon>
        <taxon>Cytospora</taxon>
    </lineage>
</organism>
<comment type="caution">
    <text evidence="1">The sequence shown here is derived from an EMBL/GenBank/DDBJ whole genome shotgun (WGS) entry which is preliminary data.</text>
</comment>
<name>A0A423W919_CYTCH</name>
<dbReference type="Proteomes" id="UP000284375">
    <property type="component" value="Unassembled WGS sequence"/>
</dbReference>
<protein>
    <submittedName>
        <fullName evidence="1">Uncharacterized protein</fullName>
    </submittedName>
</protein>
<evidence type="ECO:0000313" key="2">
    <source>
        <dbReference type="Proteomes" id="UP000284375"/>
    </source>
</evidence>
<accession>A0A423W919</accession>
<dbReference type="AlphaFoldDB" id="A0A423W919"/>
<keyword evidence="2" id="KW-1185">Reference proteome</keyword>